<dbReference type="Pfam" id="PF00060">
    <property type="entry name" value="Lig_chan"/>
    <property type="match status" value="1"/>
</dbReference>
<keyword evidence="5 9" id="KW-1133">Transmembrane helix</keyword>
<feature type="transmembrane region" description="Helical" evidence="9">
    <location>
        <begin position="607"/>
        <end position="627"/>
    </location>
</feature>
<dbReference type="InParanoid" id="A0A0P8XRS8"/>
<keyword evidence="3" id="KW-1003">Cell membrane</keyword>
<evidence type="ECO:0000256" key="2">
    <source>
        <dbReference type="ARBA" id="ARBA00008685"/>
    </source>
</evidence>
<keyword evidence="12" id="KW-1185">Reference proteome</keyword>
<feature type="domain" description="Ionotropic glutamate receptor C-terminal" evidence="10">
    <location>
        <begin position="343"/>
        <end position="617"/>
    </location>
</feature>
<keyword evidence="8" id="KW-0325">Glycoprotein</keyword>
<comment type="similarity">
    <text evidence="2">Belongs to the glutamate-gated ion channel (TC 1.A.10.1) family.</text>
</comment>
<dbReference type="InterPro" id="IPR052192">
    <property type="entry name" value="Insect_Ionotropic_Sensory_Rcpt"/>
</dbReference>
<dbReference type="Proteomes" id="UP000007801">
    <property type="component" value="Unassembled WGS sequence"/>
</dbReference>
<dbReference type="PANTHER" id="PTHR42643:SF40">
    <property type="entry name" value="IONOTROPIC RECEPTOR 41A-RELATED"/>
    <property type="match status" value="1"/>
</dbReference>
<dbReference type="FunCoup" id="A0A0P8XRS8">
    <property type="interactions" value="34"/>
</dbReference>
<dbReference type="EMBL" id="CH902619">
    <property type="protein sequence ID" value="KPU77322.1"/>
    <property type="molecule type" value="Genomic_DNA"/>
</dbReference>
<evidence type="ECO:0000256" key="9">
    <source>
        <dbReference type="SAM" id="Phobius"/>
    </source>
</evidence>
<dbReference type="PANTHER" id="PTHR42643">
    <property type="entry name" value="IONOTROPIC RECEPTOR 20A-RELATED"/>
    <property type="match status" value="1"/>
</dbReference>
<evidence type="ECO:0000256" key="5">
    <source>
        <dbReference type="ARBA" id="ARBA00022989"/>
    </source>
</evidence>
<dbReference type="eggNOG" id="ENOG502S0WT">
    <property type="taxonomic scope" value="Eukaryota"/>
</dbReference>
<keyword evidence="6 9" id="KW-0472">Membrane</keyword>
<evidence type="ECO:0000256" key="7">
    <source>
        <dbReference type="ARBA" id="ARBA00023170"/>
    </source>
</evidence>
<organism evidence="11 12">
    <name type="scientific">Drosophila ananassae</name>
    <name type="common">Fruit fly</name>
    <dbReference type="NCBI Taxonomy" id="7217"/>
    <lineage>
        <taxon>Eukaryota</taxon>
        <taxon>Metazoa</taxon>
        <taxon>Ecdysozoa</taxon>
        <taxon>Arthropoda</taxon>
        <taxon>Hexapoda</taxon>
        <taxon>Insecta</taxon>
        <taxon>Pterygota</taxon>
        <taxon>Neoptera</taxon>
        <taxon>Endopterygota</taxon>
        <taxon>Diptera</taxon>
        <taxon>Brachycera</taxon>
        <taxon>Muscomorpha</taxon>
        <taxon>Ephydroidea</taxon>
        <taxon>Drosophilidae</taxon>
        <taxon>Drosophila</taxon>
        <taxon>Sophophora</taxon>
    </lineage>
</organism>
<name>A0A0P8XRS8_DROAN</name>
<dbReference type="InterPro" id="IPR001320">
    <property type="entry name" value="Iontro_rcpt_C"/>
</dbReference>
<evidence type="ECO:0000256" key="3">
    <source>
        <dbReference type="ARBA" id="ARBA00022475"/>
    </source>
</evidence>
<dbReference type="GO" id="GO:0015276">
    <property type="term" value="F:ligand-gated monoatomic ion channel activity"/>
    <property type="evidence" value="ECO:0007669"/>
    <property type="project" value="InterPro"/>
</dbReference>
<dbReference type="SUPFAM" id="SSF53850">
    <property type="entry name" value="Periplasmic binding protein-like II"/>
    <property type="match status" value="1"/>
</dbReference>
<evidence type="ECO:0000256" key="1">
    <source>
        <dbReference type="ARBA" id="ARBA00004651"/>
    </source>
</evidence>
<gene>
    <name evidence="11" type="primary">Dana\GF11024</name>
    <name evidence="11" type="synonym">dana_GLEANR_11096</name>
    <name evidence="11" type="ORF">GF11024</name>
</gene>
<evidence type="ECO:0000313" key="12">
    <source>
        <dbReference type="Proteomes" id="UP000007801"/>
    </source>
</evidence>
<evidence type="ECO:0000313" key="11">
    <source>
        <dbReference type="EMBL" id="KPU77322.1"/>
    </source>
</evidence>
<protein>
    <recommendedName>
        <fullName evidence="10">Ionotropic glutamate receptor C-terminal domain-containing protein</fullName>
    </recommendedName>
</protein>
<evidence type="ECO:0000256" key="8">
    <source>
        <dbReference type="ARBA" id="ARBA00023180"/>
    </source>
</evidence>
<sequence>MNPISTYIDKTTLCIFWNEQFNFRLQQIEDHTSIVSVNINLLKTNFYTNYVGFEFKKKWLLHNNLACDDLCLIITLAIEKTHCETFIVFGNETIQFVNSFHKASVYSIWRSLHNKFIFVLDTYDFQEEWYENTFFQDQPNILFITHPSSSTNEVFDIRTNKFTGPKSLNPAKLYTLDRFFPALNRFQNAKSLFPSKLANLQGREIIIAGFDYPPYTIIKHNTISNAYDIGTRDKSDFYKVYIDGTETRVVLSFCEKFNCTVQINTSDADDWGTVYPNMSGSGSLGMVLKHKADICIGAMYSWYEDYRLLDHSMYLARSGITCLVPVPLRLASWYLPLEPFQETLWFAVLVCLTIETVGLVLAYKSEQKIFETNHHRKSWWNCWKFGLATTFKLFISQSGNSNAISFTVRVLLFACFLNDLIITSIYGGGLASILTIPSMDEAADTVQRLRTHKLPWAANSEAWVSSIRGSTEELVTDLLKNFHIYNDNQLLRFAQENPVRIGFTVERLPFGHFAIGSYLVPKAIDQLVIMQDDLYYQYTVAFVPRLWPLLDAFNMHIYNWHSSGLDKYWEHRVVATNLNMQIQQKVESTMTRSQDDIGPVTLGMSNFAGIMLVWVLGSVMAAVVFAAEVISKMYINF</sequence>
<dbReference type="GO" id="GO:0005886">
    <property type="term" value="C:plasma membrane"/>
    <property type="evidence" value="ECO:0007669"/>
    <property type="project" value="UniProtKB-SubCell"/>
</dbReference>
<dbReference type="Gene3D" id="3.40.190.10">
    <property type="entry name" value="Periplasmic binding protein-like II"/>
    <property type="match status" value="1"/>
</dbReference>
<keyword evidence="4 9" id="KW-0812">Transmembrane</keyword>
<dbReference type="STRING" id="7217.A0A0P8XRS8"/>
<dbReference type="AlphaFoldDB" id="A0A0P8XRS8"/>
<dbReference type="GO" id="GO:0050907">
    <property type="term" value="P:detection of chemical stimulus involved in sensory perception"/>
    <property type="evidence" value="ECO:0007669"/>
    <property type="project" value="UniProtKB-ARBA"/>
</dbReference>
<proteinExistence type="inferred from homology"/>
<reference evidence="11 12" key="1">
    <citation type="journal article" date="2007" name="Nature">
        <title>Evolution of genes and genomes on the Drosophila phylogeny.</title>
        <authorList>
            <consortium name="Drosophila 12 Genomes Consortium"/>
            <person name="Clark A.G."/>
            <person name="Eisen M.B."/>
            <person name="Smith D.R."/>
            <person name="Bergman C.M."/>
            <person name="Oliver B."/>
            <person name="Markow T.A."/>
            <person name="Kaufman T.C."/>
            <person name="Kellis M."/>
            <person name="Gelbart W."/>
            <person name="Iyer V.N."/>
            <person name="Pollard D.A."/>
            <person name="Sackton T.B."/>
            <person name="Larracuente A.M."/>
            <person name="Singh N.D."/>
            <person name="Abad J.P."/>
            <person name="Abt D.N."/>
            <person name="Adryan B."/>
            <person name="Aguade M."/>
            <person name="Akashi H."/>
            <person name="Anderson W.W."/>
            <person name="Aquadro C.F."/>
            <person name="Ardell D.H."/>
            <person name="Arguello R."/>
            <person name="Artieri C.G."/>
            <person name="Barbash D.A."/>
            <person name="Barker D."/>
            <person name="Barsanti P."/>
            <person name="Batterham P."/>
            <person name="Batzoglou S."/>
            <person name="Begun D."/>
            <person name="Bhutkar A."/>
            <person name="Blanco E."/>
            <person name="Bosak S.A."/>
            <person name="Bradley R.K."/>
            <person name="Brand A.D."/>
            <person name="Brent M.R."/>
            <person name="Brooks A.N."/>
            <person name="Brown R.H."/>
            <person name="Butlin R.K."/>
            <person name="Caggese C."/>
            <person name="Calvi B.R."/>
            <person name="Bernardo de Carvalho A."/>
            <person name="Caspi A."/>
            <person name="Castrezana S."/>
            <person name="Celniker S.E."/>
            <person name="Chang J.L."/>
            <person name="Chapple C."/>
            <person name="Chatterji S."/>
            <person name="Chinwalla A."/>
            <person name="Civetta A."/>
            <person name="Clifton S.W."/>
            <person name="Comeron J.M."/>
            <person name="Costello J.C."/>
            <person name="Coyne J.A."/>
            <person name="Daub J."/>
            <person name="David R.G."/>
            <person name="Delcher A.L."/>
            <person name="Delehaunty K."/>
            <person name="Do C.B."/>
            <person name="Ebling H."/>
            <person name="Edwards K."/>
            <person name="Eickbush T."/>
            <person name="Evans J.D."/>
            <person name="Filipski A."/>
            <person name="Findeiss S."/>
            <person name="Freyhult E."/>
            <person name="Fulton L."/>
            <person name="Fulton R."/>
            <person name="Garcia A.C."/>
            <person name="Gardiner A."/>
            <person name="Garfield D.A."/>
            <person name="Garvin B.E."/>
            <person name="Gibson G."/>
            <person name="Gilbert D."/>
            <person name="Gnerre S."/>
            <person name="Godfrey J."/>
            <person name="Good R."/>
            <person name="Gotea V."/>
            <person name="Gravely B."/>
            <person name="Greenberg A.J."/>
            <person name="Griffiths-Jones S."/>
            <person name="Gross S."/>
            <person name="Guigo R."/>
            <person name="Gustafson E.A."/>
            <person name="Haerty W."/>
            <person name="Hahn M.W."/>
            <person name="Halligan D.L."/>
            <person name="Halpern A.L."/>
            <person name="Halter G.M."/>
            <person name="Han M.V."/>
            <person name="Heger A."/>
            <person name="Hillier L."/>
            <person name="Hinrichs A.S."/>
            <person name="Holmes I."/>
            <person name="Hoskins R.A."/>
            <person name="Hubisz M.J."/>
            <person name="Hultmark D."/>
            <person name="Huntley M.A."/>
            <person name="Jaffe D.B."/>
            <person name="Jagadeeshan S."/>
            <person name="Jeck W.R."/>
            <person name="Johnson J."/>
            <person name="Jones C.D."/>
            <person name="Jordan W.C."/>
            <person name="Karpen G.H."/>
            <person name="Kataoka E."/>
            <person name="Keightley P.D."/>
            <person name="Kheradpour P."/>
            <person name="Kirkness E.F."/>
            <person name="Koerich L.B."/>
            <person name="Kristiansen K."/>
            <person name="Kudrna D."/>
            <person name="Kulathinal R.J."/>
            <person name="Kumar S."/>
            <person name="Kwok R."/>
            <person name="Lander E."/>
            <person name="Langley C.H."/>
            <person name="Lapoint R."/>
            <person name="Lazzaro B.P."/>
            <person name="Lee S.J."/>
            <person name="Levesque L."/>
            <person name="Li R."/>
            <person name="Lin C.F."/>
            <person name="Lin M.F."/>
            <person name="Lindblad-Toh K."/>
            <person name="Llopart A."/>
            <person name="Long M."/>
            <person name="Low L."/>
            <person name="Lozovsky E."/>
            <person name="Lu J."/>
            <person name="Luo M."/>
            <person name="Machado C.A."/>
            <person name="Makalowski W."/>
            <person name="Marzo M."/>
            <person name="Matsuda M."/>
            <person name="Matzkin L."/>
            <person name="McAllister B."/>
            <person name="McBride C.S."/>
            <person name="McKernan B."/>
            <person name="McKernan K."/>
            <person name="Mendez-Lago M."/>
            <person name="Minx P."/>
            <person name="Mollenhauer M.U."/>
            <person name="Montooth K."/>
            <person name="Mount S.M."/>
            <person name="Mu X."/>
            <person name="Myers E."/>
            <person name="Negre B."/>
            <person name="Newfeld S."/>
            <person name="Nielsen R."/>
            <person name="Noor M.A."/>
            <person name="O'Grady P."/>
            <person name="Pachter L."/>
            <person name="Papaceit M."/>
            <person name="Parisi M.J."/>
            <person name="Parisi M."/>
            <person name="Parts L."/>
            <person name="Pedersen J.S."/>
            <person name="Pesole G."/>
            <person name="Phillippy A.M."/>
            <person name="Ponting C.P."/>
            <person name="Pop M."/>
            <person name="Porcelli D."/>
            <person name="Powell J.R."/>
            <person name="Prohaska S."/>
            <person name="Pruitt K."/>
            <person name="Puig M."/>
            <person name="Quesneville H."/>
            <person name="Ram K.R."/>
            <person name="Rand D."/>
            <person name="Rasmussen M.D."/>
            <person name="Reed L.K."/>
            <person name="Reenan R."/>
            <person name="Reily A."/>
            <person name="Remington K.A."/>
            <person name="Rieger T.T."/>
            <person name="Ritchie M.G."/>
            <person name="Robin C."/>
            <person name="Rogers Y.H."/>
            <person name="Rohde C."/>
            <person name="Rozas J."/>
            <person name="Rubenfield M.J."/>
            <person name="Ruiz A."/>
            <person name="Russo S."/>
            <person name="Salzberg S.L."/>
            <person name="Sanchez-Gracia A."/>
            <person name="Saranga D.J."/>
            <person name="Sato H."/>
            <person name="Schaeffer S.W."/>
            <person name="Schatz M.C."/>
            <person name="Schlenke T."/>
            <person name="Schwartz R."/>
            <person name="Segarra C."/>
            <person name="Singh R.S."/>
            <person name="Sirot L."/>
            <person name="Sirota M."/>
            <person name="Sisneros N.B."/>
            <person name="Smith C.D."/>
            <person name="Smith T.F."/>
            <person name="Spieth J."/>
            <person name="Stage D.E."/>
            <person name="Stark A."/>
            <person name="Stephan W."/>
            <person name="Strausberg R.L."/>
            <person name="Strempel S."/>
            <person name="Sturgill D."/>
            <person name="Sutton G."/>
            <person name="Sutton G.G."/>
            <person name="Tao W."/>
            <person name="Teichmann S."/>
            <person name="Tobari Y.N."/>
            <person name="Tomimura Y."/>
            <person name="Tsolas J.M."/>
            <person name="Valente V.L."/>
            <person name="Venter E."/>
            <person name="Venter J.C."/>
            <person name="Vicario S."/>
            <person name="Vieira F.G."/>
            <person name="Vilella A.J."/>
            <person name="Villasante A."/>
            <person name="Walenz B."/>
            <person name="Wang J."/>
            <person name="Wasserman M."/>
            <person name="Watts T."/>
            <person name="Wilson D."/>
            <person name="Wilson R.K."/>
            <person name="Wing R.A."/>
            <person name="Wolfner M.F."/>
            <person name="Wong A."/>
            <person name="Wong G.K."/>
            <person name="Wu C.I."/>
            <person name="Wu G."/>
            <person name="Yamamoto D."/>
            <person name="Yang H.P."/>
            <person name="Yang S.P."/>
            <person name="Yorke J.A."/>
            <person name="Yoshida K."/>
            <person name="Zdobnov E."/>
            <person name="Zhang P."/>
            <person name="Zhang Y."/>
            <person name="Zimin A.V."/>
            <person name="Baldwin J."/>
            <person name="Abdouelleil A."/>
            <person name="Abdulkadir J."/>
            <person name="Abebe A."/>
            <person name="Abera B."/>
            <person name="Abreu J."/>
            <person name="Acer S.C."/>
            <person name="Aftuck L."/>
            <person name="Alexander A."/>
            <person name="An P."/>
            <person name="Anderson E."/>
            <person name="Anderson S."/>
            <person name="Arachi H."/>
            <person name="Azer M."/>
            <person name="Bachantsang P."/>
            <person name="Barry A."/>
            <person name="Bayul T."/>
            <person name="Berlin A."/>
            <person name="Bessette D."/>
            <person name="Bloom T."/>
            <person name="Blye J."/>
            <person name="Boguslavskiy L."/>
            <person name="Bonnet C."/>
            <person name="Boukhgalter B."/>
            <person name="Bourzgui I."/>
            <person name="Brown A."/>
            <person name="Cahill P."/>
            <person name="Channer S."/>
            <person name="Cheshatsang Y."/>
            <person name="Chuda L."/>
            <person name="Citroen M."/>
            <person name="Collymore A."/>
            <person name="Cooke P."/>
            <person name="Costello M."/>
            <person name="D'Aco K."/>
            <person name="Daza R."/>
            <person name="De Haan G."/>
            <person name="DeGray S."/>
            <person name="DeMaso C."/>
            <person name="Dhargay N."/>
            <person name="Dooley K."/>
            <person name="Dooley E."/>
            <person name="Doricent M."/>
            <person name="Dorje P."/>
            <person name="Dorjee K."/>
            <person name="Dupes A."/>
            <person name="Elong R."/>
            <person name="Falk J."/>
            <person name="Farina A."/>
            <person name="Faro S."/>
            <person name="Ferguson D."/>
            <person name="Fisher S."/>
            <person name="Foley C.D."/>
            <person name="Franke A."/>
            <person name="Friedrich D."/>
            <person name="Gadbois L."/>
            <person name="Gearin G."/>
            <person name="Gearin C.R."/>
            <person name="Giannoukos G."/>
            <person name="Goode T."/>
            <person name="Graham J."/>
            <person name="Grandbois E."/>
            <person name="Grewal S."/>
            <person name="Gyaltsen K."/>
            <person name="Hafez N."/>
            <person name="Hagos B."/>
            <person name="Hall J."/>
            <person name="Henson C."/>
            <person name="Hollinger A."/>
            <person name="Honan T."/>
            <person name="Huard M.D."/>
            <person name="Hughes L."/>
            <person name="Hurhula B."/>
            <person name="Husby M.E."/>
            <person name="Kamat A."/>
            <person name="Kanga B."/>
            <person name="Kashin S."/>
            <person name="Khazanovich D."/>
            <person name="Kisner P."/>
            <person name="Lance K."/>
            <person name="Lara M."/>
            <person name="Lee W."/>
            <person name="Lennon N."/>
            <person name="Letendre F."/>
            <person name="LeVine R."/>
            <person name="Lipovsky A."/>
            <person name="Liu X."/>
            <person name="Liu J."/>
            <person name="Liu S."/>
            <person name="Lokyitsang T."/>
            <person name="Lokyitsang Y."/>
            <person name="Lubonja R."/>
            <person name="Lui A."/>
            <person name="MacDonald P."/>
            <person name="Magnisalis V."/>
            <person name="Maru K."/>
            <person name="Matthews C."/>
            <person name="McCusker W."/>
            <person name="McDonough S."/>
            <person name="Mehta T."/>
            <person name="Meldrim J."/>
            <person name="Meneus L."/>
            <person name="Mihai O."/>
            <person name="Mihalev A."/>
            <person name="Mihova T."/>
            <person name="Mittelman R."/>
            <person name="Mlenga V."/>
            <person name="Montmayeur A."/>
            <person name="Mulrain L."/>
            <person name="Navidi A."/>
            <person name="Naylor J."/>
            <person name="Negash T."/>
            <person name="Nguyen T."/>
            <person name="Nguyen N."/>
            <person name="Nicol R."/>
            <person name="Norbu C."/>
            <person name="Norbu N."/>
            <person name="Novod N."/>
            <person name="O'Neill B."/>
            <person name="Osman S."/>
            <person name="Markiewicz E."/>
            <person name="Oyono O.L."/>
            <person name="Patti C."/>
            <person name="Phunkhang P."/>
            <person name="Pierre F."/>
            <person name="Priest M."/>
            <person name="Raghuraman S."/>
            <person name="Rege F."/>
            <person name="Reyes R."/>
            <person name="Rise C."/>
            <person name="Rogov P."/>
            <person name="Ross K."/>
            <person name="Ryan E."/>
            <person name="Settipalli S."/>
            <person name="Shea T."/>
            <person name="Sherpa N."/>
            <person name="Shi L."/>
            <person name="Shih D."/>
            <person name="Sparrow T."/>
            <person name="Spaulding J."/>
            <person name="Stalker J."/>
            <person name="Stange-Thomann N."/>
            <person name="Stavropoulos S."/>
            <person name="Stone C."/>
            <person name="Strader C."/>
            <person name="Tesfaye S."/>
            <person name="Thomson T."/>
            <person name="Thoulutsang Y."/>
            <person name="Thoulutsang D."/>
            <person name="Topham K."/>
            <person name="Topping I."/>
            <person name="Tsamla T."/>
            <person name="Vassiliev H."/>
            <person name="Vo A."/>
            <person name="Wangchuk T."/>
            <person name="Wangdi T."/>
            <person name="Weiand M."/>
            <person name="Wilkinson J."/>
            <person name="Wilson A."/>
            <person name="Yadav S."/>
            <person name="Young G."/>
            <person name="Yu Q."/>
            <person name="Zembek L."/>
            <person name="Zhong D."/>
            <person name="Zimmer A."/>
            <person name="Zwirko Z."/>
            <person name="Jaffe D.B."/>
            <person name="Alvarez P."/>
            <person name="Brockman W."/>
            <person name="Butler J."/>
            <person name="Chin C."/>
            <person name="Gnerre S."/>
            <person name="Grabherr M."/>
            <person name="Kleber M."/>
            <person name="Mauceli E."/>
            <person name="MacCallum I."/>
        </authorList>
    </citation>
    <scope>NUCLEOTIDE SEQUENCE [LARGE SCALE GENOMIC DNA]</scope>
    <source>
        <strain evidence="12">Tucson 14024-0371.13</strain>
    </source>
</reference>
<comment type="subcellular location">
    <subcellularLocation>
        <location evidence="1">Cell membrane</location>
        <topology evidence="1">Multi-pass membrane protein</topology>
    </subcellularLocation>
</comment>
<dbReference type="OrthoDB" id="8182981at2759"/>
<keyword evidence="7" id="KW-0675">Receptor</keyword>
<dbReference type="Gene3D" id="1.10.287.70">
    <property type="match status" value="1"/>
</dbReference>
<evidence type="ECO:0000259" key="10">
    <source>
        <dbReference type="Pfam" id="PF00060"/>
    </source>
</evidence>
<accession>A0A0P8XRS8</accession>
<evidence type="ECO:0000256" key="4">
    <source>
        <dbReference type="ARBA" id="ARBA00022692"/>
    </source>
</evidence>
<evidence type="ECO:0000256" key="6">
    <source>
        <dbReference type="ARBA" id="ARBA00023136"/>
    </source>
</evidence>